<name>A0A9N9PHM1_9GLOM</name>
<gene>
    <name evidence="2" type="ORF">DERYTH_LOCUS27139</name>
</gene>
<organism evidence="2 3">
    <name type="scientific">Dentiscutata erythropus</name>
    <dbReference type="NCBI Taxonomy" id="1348616"/>
    <lineage>
        <taxon>Eukaryota</taxon>
        <taxon>Fungi</taxon>
        <taxon>Fungi incertae sedis</taxon>
        <taxon>Mucoromycota</taxon>
        <taxon>Glomeromycotina</taxon>
        <taxon>Glomeromycetes</taxon>
        <taxon>Diversisporales</taxon>
        <taxon>Gigasporaceae</taxon>
        <taxon>Dentiscutata</taxon>
    </lineage>
</organism>
<evidence type="ECO:0000313" key="3">
    <source>
        <dbReference type="Proteomes" id="UP000789405"/>
    </source>
</evidence>
<protein>
    <submittedName>
        <fullName evidence="2">11160_t:CDS:1</fullName>
    </submittedName>
</protein>
<proteinExistence type="predicted"/>
<feature type="compositionally biased region" description="Polar residues" evidence="1">
    <location>
        <begin position="64"/>
        <end position="78"/>
    </location>
</feature>
<feature type="non-terminal residue" evidence="2">
    <location>
        <position position="148"/>
    </location>
</feature>
<sequence length="148" mass="17726">LNKDEPGEVIIKDNQVYWRRIFPEYKKHYLRDYPYCKELSDYKQDLIKKVESDDKSEIEYNSNLQIESSAQYHNSDQNSEVEYDSEDKFSELDENQKSTNKIHDIDAIQEMIIANHQELNINGKRKHDFDNLIDENELFDDNISDVEE</sequence>
<dbReference type="Proteomes" id="UP000789405">
    <property type="component" value="Unassembled WGS sequence"/>
</dbReference>
<dbReference type="EMBL" id="CAJVPY010060836">
    <property type="protein sequence ID" value="CAG8821527.1"/>
    <property type="molecule type" value="Genomic_DNA"/>
</dbReference>
<feature type="non-terminal residue" evidence="2">
    <location>
        <position position="1"/>
    </location>
</feature>
<dbReference type="AlphaFoldDB" id="A0A9N9PHM1"/>
<feature type="compositionally biased region" description="Basic and acidic residues" evidence="1">
    <location>
        <begin position="86"/>
        <end position="101"/>
    </location>
</feature>
<keyword evidence="3" id="KW-1185">Reference proteome</keyword>
<reference evidence="2" key="1">
    <citation type="submission" date="2021-06" db="EMBL/GenBank/DDBJ databases">
        <authorList>
            <person name="Kallberg Y."/>
            <person name="Tangrot J."/>
            <person name="Rosling A."/>
        </authorList>
    </citation>
    <scope>NUCLEOTIDE SEQUENCE</scope>
    <source>
        <strain evidence="2">MA453B</strain>
    </source>
</reference>
<evidence type="ECO:0000256" key="1">
    <source>
        <dbReference type="SAM" id="MobiDB-lite"/>
    </source>
</evidence>
<comment type="caution">
    <text evidence="2">The sequence shown here is derived from an EMBL/GenBank/DDBJ whole genome shotgun (WGS) entry which is preliminary data.</text>
</comment>
<accession>A0A9N9PHM1</accession>
<evidence type="ECO:0000313" key="2">
    <source>
        <dbReference type="EMBL" id="CAG8821527.1"/>
    </source>
</evidence>
<dbReference type="OrthoDB" id="2485220at2759"/>
<feature type="region of interest" description="Disordered" evidence="1">
    <location>
        <begin position="64"/>
        <end position="101"/>
    </location>
</feature>